<dbReference type="GO" id="GO:0032050">
    <property type="term" value="F:clathrin heavy chain binding"/>
    <property type="evidence" value="ECO:0007669"/>
    <property type="project" value="TreeGrafter"/>
</dbReference>
<comment type="similarity">
    <text evidence="2 6">Belongs to the clathrin light chain family.</text>
</comment>
<keyword evidence="3 6" id="KW-0472">Membrane</keyword>
<evidence type="ECO:0000256" key="5">
    <source>
        <dbReference type="ARBA" id="ARBA00023329"/>
    </source>
</evidence>
<name>A0A8H5HM54_9AGAR</name>
<keyword evidence="10" id="KW-1185">Reference proteome</keyword>
<keyword evidence="7" id="KW-0175">Coiled coil</keyword>
<proteinExistence type="inferred from homology"/>
<dbReference type="Pfam" id="PF01086">
    <property type="entry name" value="Clathrin_lg_ch"/>
    <property type="match status" value="1"/>
</dbReference>
<evidence type="ECO:0000256" key="4">
    <source>
        <dbReference type="ARBA" id="ARBA00023176"/>
    </source>
</evidence>
<dbReference type="GO" id="GO:0005198">
    <property type="term" value="F:structural molecule activity"/>
    <property type="evidence" value="ECO:0007669"/>
    <property type="project" value="InterPro"/>
</dbReference>
<feature type="coiled-coil region" evidence="7">
    <location>
        <begin position="153"/>
        <end position="184"/>
    </location>
</feature>
<evidence type="ECO:0000313" key="9">
    <source>
        <dbReference type="EMBL" id="KAF5385842.1"/>
    </source>
</evidence>
<dbReference type="Proteomes" id="UP000565441">
    <property type="component" value="Unassembled WGS sequence"/>
</dbReference>
<dbReference type="OrthoDB" id="5512at2759"/>
<dbReference type="PANTHER" id="PTHR10639">
    <property type="entry name" value="CLATHRIN LIGHT CHAIN"/>
    <property type="match status" value="1"/>
</dbReference>
<comment type="function">
    <text evidence="6">Clathrin is the major protein of the polyhedral coat of coated pits and vesicles.</text>
</comment>
<dbReference type="GO" id="GO:0030132">
    <property type="term" value="C:clathrin coat of coated pit"/>
    <property type="evidence" value="ECO:0007669"/>
    <property type="project" value="InterPro"/>
</dbReference>
<feature type="region of interest" description="Disordered" evidence="8">
    <location>
        <begin position="81"/>
        <end position="122"/>
    </location>
</feature>
<comment type="subcellular location">
    <subcellularLocation>
        <location evidence="1 6">Cytoplasmic vesicle membrane</location>
        <topology evidence="1 6">Peripheral membrane protein</topology>
        <orientation evidence="1 6">Cytoplasmic side</orientation>
    </subcellularLocation>
    <subcellularLocation>
        <location evidence="6">Membrane</location>
        <location evidence="6">Coated pit</location>
        <topology evidence="6">Peripheral membrane protein</topology>
        <orientation evidence="6">Cytoplasmic side</orientation>
    </subcellularLocation>
    <text evidence="6">Cytoplasmic face of coated pits and vesicles.</text>
</comment>
<keyword evidence="4 6" id="KW-0168">Coated pit</keyword>
<dbReference type="GO" id="GO:0072583">
    <property type="term" value="P:clathrin-dependent endocytosis"/>
    <property type="evidence" value="ECO:0007669"/>
    <property type="project" value="TreeGrafter"/>
</dbReference>
<gene>
    <name evidence="9" type="ORF">D9615_002320</name>
</gene>
<dbReference type="GO" id="GO:0006886">
    <property type="term" value="P:intracellular protein transport"/>
    <property type="evidence" value="ECO:0007669"/>
    <property type="project" value="InterPro"/>
</dbReference>
<evidence type="ECO:0000256" key="8">
    <source>
        <dbReference type="SAM" id="MobiDB-lite"/>
    </source>
</evidence>
<keyword evidence="5 6" id="KW-0968">Cytoplasmic vesicle</keyword>
<dbReference type="PANTHER" id="PTHR10639:SF7">
    <property type="entry name" value="CLATHRIN LIGHT CHAIN"/>
    <property type="match status" value="1"/>
</dbReference>
<evidence type="ECO:0000256" key="1">
    <source>
        <dbReference type="ARBA" id="ARBA00004180"/>
    </source>
</evidence>
<dbReference type="GO" id="GO:0030130">
    <property type="term" value="C:clathrin coat of trans-Golgi network vesicle"/>
    <property type="evidence" value="ECO:0007669"/>
    <property type="project" value="InterPro"/>
</dbReference>
<evidence type="ECO:0000256" key="6">
    <source>
        <dbReference type="RuleBase" id="RU363137"/>
    </source>
</evidence>
<organism evidence="9 10">
    <name type="scientific">Tricholomella constricta</name>
    <dbReference type="NCBI Taxonomy" id="117010"/>
    <lineage>
        <taxon>Eukaryota</taxon>
        <taxon>Fungi</taxon>
        <taxon>Dikarya</taxon>
        <taxon>Basidiomycota</taxon>
        <taxon>Agaricomycotina</taxon>
        <taxon>Agaricomycetes</taxon>
        <taxon>Agaricomycetidae</taxon>
        <taxon>Agaricales</taxon>
        <taxon>Tricholomatineae</taxon>
        <taxon>Lyophyllaceae</taxon>
        <taxon>Tricholomella</taxon>
    </lineage>
</organism>
<protein>
    <recommendedName>
        <fullName evidence="6">Clathrin light chain</fullName>
    </recommendedName>
</protein>
<sequence>MSDFFQAGADEIDFDRAASAFPDISLDGEGDIPVPQAPPLIRPDSSGFSFDDFDTPPTQNTTVKVTGDDELEKFQNEFPDIDVGQLQPPPSQASFSGATFAPRPQPSAFSSTPILNQPIEEDEPQVIKDWREKQQAEIVARDEASKARRQETIAKAERSIDEFYENYSEKKERNIRENKDQEAEYLATLSSSLSNGTTWERICELIELQNSQSKTIARTGTGTTDLTRLKEVLLRLKREGDAAPGAGGY</sequence>
<dbReference type="InterPro" id="IPR000996">
    <property type="entry name" value="Clathrin_L-chain"/>
</dbReference>
<comment type="caution">
    <text evidence="9">The sequence shown here is derived from an EMBL/GenBank/DDBJ whole genome shotgun (WGS) entry which is preliminary data.</text>
</comment>
<evidence type="ECO:0000256" key="3">
    <source>
        <dbReference type="ARBA" id="ARBA00023136"/>
    </source>
</evidence>
<accession>A0A8H5HM54</accession>
<evidence type="ECO:0000313" key="10">
    <source>
        <dbReference type="Proteomes" id="UP000565441"/>
    </source>
</evidence>
<evidence type="ECO:0000256" key="2">
    <source>
        <dbReference type="ARBA" id="ARBA00005263"/>
    </source>
</evidence>
<reference evidence="9 10" key="1">
    <citation type="journal article" date="2020" name="ISME J.">
        <title>Uncovering the hidden diversity of litter-decomposition mechanisms in mushroom-forming fungi.</title>
        <authorList>
            <person name="Floudas D."/>
            <person name="Bentzer J."/>
            <person name="Ahren D."/>
            <person name="Johansson T."/>
            <person name="Persson P."/>
            <person name="Tunlid A."/>
        </authorList>
    </citation>
    <scope>NUCLEOTIDE SEQUENCE [LARGE SCALE GENOMIC DNA]</scope>
    <source>
        <strain evidence="9 10">CBS 661.87</strain>
    </source>
</reference>
<evidence type="ECO:0000256" key="7">
    <source>
        <dbReference type="SAM" id="Coils"/>
    </source>
</evidence>
<dbReference type="EMBL" id="JAACJP010000003">
    <property type="protein sequence ID" value="KAF5385842.1"/>
    <property type="molecule type" value="Genomic_DNA"/>
</dbReference>
<dbReference type="AlphaFoldDB" id="A0A8H5HM54"/>
<feature type="region of interest" description="Disordered" evidence="8">
    <location>
        <begin position="24"/>
        <end position="63"/>
    </location>
</feature>